<organism evidence="1 2">
    <name type="scientific">Candidatus Thermofonsia Clade 3 bacterium</name>
    <dbReference type="NCBI Taxonomy" id="2364212"/>
    <lineage>
        <taxon>Bacteria</taxon>
        <taxon>Bacillati</taxon>
        <taxon>Chloroflexota</taxon>
        <taxon>Candidatus Thermofontia</taxon>
        <taxon>Candidatus Thermofonsia Clade 3</taxon>
    </lineage>
</organism>
<reference evidence="1 2" key="1">
    <citation type="submission" date="2017-11" db="EMBL/GenBank/DDBJ databases">
        <title>Evolution of Phototrophy in the Chloroflexi Phylum Driven by Horizontal Gene Transfer.</title>
        <authorList>
            <person name="Ward L.M."/>
            <person name="Hemp J."/>
            <person name="Shih P.M."/>
            <person name="Mcglynn S.E."/>
            <person name="Fischer W."/>
        </authorList>
    </citation>
    <scope>NUCLEOTIDE SEQUENCE [LARGE SCALE GENOMIC DNA]</scope>
    <source>
        <strain evidence="1">JP3_7</strain>
    </source>
</reference>
<evidence type="ECO:0000313" key="2">
    <source>
        <dbReference type="Proteomes" id="UP000230790"/>
    </source>
</evidence>
<dbReference type="Gene3D" id="3.40.630.30">
    <property type="match status" value="1"/>
</dbReference>
<protein>
    <recommendedName>
        <fullName evidence="3">N-acetyltransferase domain-containing protein</fullName>
    </recommendedName>
</protein>
<name>A0A2M8QFB8_9CHLR</name>
<comment type="caution">
    <text evidence="1">The sequence shown here is derived from an EMBL/GenBank/DDBJ whole genome shotgun (WGS) entry which is preliminary data.</text>
</comment>
<sequence length="392" mass="44562">MAQRHNSDDRSMIRIIEVDTTDRARVRQFLDFPFRIYRDIPQWVPPLAGDAARQLDRTRHPFFRHSDAAFFLAYRDGDVCGRICVLDNRHYNAFNASRTAHFFLFECEDDFATSRRLSDAACQWARRRGLDFIEGPKGMTALDGLGLLVEGFAHRPALGVPYNRDYYPKLLEDAGFIGKGDIVSGYLSPRTLNPAAFEQIDRVAERVKARRGLRVARFTSRRALRRAVPALLDLYNGALGRAAGNVPFTPDEAKVMADQIIWFADPRLIKLVYRANEPVGFLLAYPDISEAIQRVRGRLWPVGWLALWRARKSTRWVNINGMGIAEAHRGGGGTAVLFSEMRRSIVEGGYEHADLVQIGIENLPMQREMRDLGITFYKTHRMYARALGSTVT</sequence>
<dbReference type="SUPFAM" id="SSF55729">
    <property type="entry name" value="Acyl-CoA N-acyltransferases (Nat)"/>
    <property type="match status" value="1"/>
</dbReference>
<dbReference type="InterPro" id="IPR039968">
    <property type="entry name" value="BcerS-like"/>
</dbReference>
<evidence type="ECO:0008006" key="3">
    <source>
        <dbReference type="Google" id="ProtNLM"/>
    </source>
</evidence>
<dbReference type="EMBL" id="PGTN01000012">
    <property type="protein sequence ID" value="PJF48505.1"/>
    <property type="molecule type" value="Genomic_DNA"/>
</dbReference>
<evidence type="ECO:0000313" key="1">
    <source>
        <dbReference type="EMBL" id="PJF48505.1"/>
    </source>
</evidence>
<dbReference type="InterPro" id="IPR016181">
    <property type="entry name" value="Acyl_CoA_acyltransferase"/>
</dbReference>
<gene>
    <name evidence="1" type="ORF">CUN48_02955</name>
</gene>
<accession>A0A2M8QFB8</accession>
<dbReference type="AlphaFoldDB" id="A0A2M8QFB8"/>
<proteinExistence type="predicted"/>
<dbReference type="PANTHER" id="PTHR41368">
    <property type="entry name" value="PROTEIN YGHO"/>
    <property type="match status" value="1"/>
</dbReference>
<dbReference type="PANTHER" id="PTHR41368:SF1">
    <property type="entry name" value="PROTEIN YGHO"/>
    <property type="match status" value="1"/>
</dbReference>
<dbReference type="Proteomes" id="UP000230790">
    <property type="component" value="Unassembled WGS sequence"/>
</dbReference>